<reference evidence="2 3" key="1">
    <citation type="submission" date="2019-08" db="EMBL/GenBank/DDBJ databases">
        <title>In-depth cultivation of the pig gut microbiome towards novel bacterial diversity and tailored functional studies.</title>
        <authorList>
            <person name="Wylensek D."/>
            <person name="Hitch T.C.A."/>
            <person name="Clavel T."/>
        </authorList>
    </citation>
    <scope>NUCLEOTIDE SEQUENCE [LARGE SCALE GENOMIC DNA]</scope>
    <source>
        <strain evidence="2 3">BL-389-WT-3D</strain>
    </source>
</reference>
<evidence type="ECO:0008006" key="4">
    <source>
        <dbReference type="Google" id="ProtNLM"/>
    </source>
</evidence>
<proteinExistence type="predicted"/>
<feature type="transmembrane region" description="Helical" evidence="1">
    <location>
        <begin position="35"/>
        <end position="57"/>
    </location>
</feature>
<protein>
    <recommendedName>
        <fullName evidence="4">DUF3137 domain-containing protein</fullName>
    </recommendedName>
</protein>
<evidence type="ECO:0000313" key="2">
    <source>
        <dbReference type="EMBL" id="MSS39390.1"/>
    </source>
</evidence>
<sequence>MKVRKKKSKSLKILKSVVLVLFLSLLFIPENINRSVIAGIAIAGILGSLLFLIVPRLPSIPSPALKRKSAYSSGNLDGITDMETLLWRQISYQITGKLKSAYPDATWEFIKEPNVDSLLNGNALRIRTFHTKEYHFAEVRLDRYGELVLSMMTIESLKPKAKPAGTDSIGQVDPQSWYTLIGKPLLSNLIGDLQARGHQKLFISENGEIFIKNGDSKEIKGTFEHFPPKEYWAALTDIFILDELNAKETEDTLELSWM</sequence>
<dbReference type="EMBL" id="VUMB01000005">
    <property type="protein sequence ID" value="MSS39390.1"/>
    <property type="molecule type" value="Genomic_DNA"/>
</dbReference>
<comment type="caution">
    <text evidence="2">The sequence shown here is derived from an EMBL/GenBank/DDBJ whole genome shotgun (WGS) entry which is preliminary data.</text>
</comment>
<name>A0A844F6R1_CLOSV</name>
<keyword evidence="1" id="KW-0472">Membrane</keyword>
<accession>A0A844F6R1</accession>
<organism evidence="2 3">
    <name type="scientific">Clostridium scindens (strain JCM 10418 / VPI 12708)</name>
    <dbReference type="NCBI Taxonomy" id="29347"/>
    <lineage>
        <taxon>Bacteria</taxon>
        <taxon>Bacillati</taxon>
        <taxon>Bacillota</taxon>
        <taxon>Clostridia</taxon>
        <taxon>Lachnospirales</taxon>
        <taxon>Lachnospiraceae</taxon>
    </lineage>
</organism>
<dbReference type="AlphaFoldDB" id="A0A844F6R1"/>
<evidence type="ECO:0000313" key="3">
    <source>
        <dbReference type="Proteomes" id="UP000462363"/>
    </source>
</evidence>
<evidence type="ECO:0000256" key="1">
    <source>
        <dbReference type="SAM" id="Phobius"/>
    </source>
</evidence>
<dbReference type="Proteomes" id="UP000462363">
    <property type="component" value="Unassembled WGS sequence"/>
</dbReference>
<feature type="transmembrane region" description="Helical" evidence="1">
    <location>
        <begin position="12"/>
        <end position="29"/>
    </location>
</feature>
<keyword evidence="1" id="KW-1133">Transmembrane helix</keyword>
<keyword evidence="1" id="KW-0812">Transmembrane</keyword>
<gene>
    <name evidence="2" type="ORF">FYJ37_03215</name>
</gene>